<comment type="similarity">
    <text evidence="1">Belongs to the bacterial solute-binding protein 3 family.</text>
</comment>
<evidence type="ECO:0000256" key="1">
    <source>
        <dbReference type="ARBA" id="ARBA00010333"/>
    </source>
</evidence>
<sequence>MPVREPTGPTPASCVARCTHPAGGAAERFGHVRGVHRSVRAARVTSPAATRDTAMPAGRLLILLLALLLGRGAQAEAFMVYGTHDGFPKYYEEDGQAKGIVVDISRYCLDEMQVPYQIKLLPWARAYTLASRGEGGVIGLSKSAERQALFDFSAPIFTEHILLVVKQGREFPFQGIADLRDKLIGVSIGTSYGTAFDEAVAAGQMTIVGFNDTRSGLGMLLRERIDAILMGSSVDLEKLTRGHPDLERGAFVSLPVPFKSDSKHLGIARSLKMGWFLQRFDQCLRRGYESRAFDSIIYDYSN</sequence>
<dbReference type="SMART" id="SM00062">
    <property type="entry name" value="PBPb"/>
    <property type="match status" value="1"/>
</dbReference>
<proteinExistence type="inferred from homology"/>
<protein>
    <recommendedName>
        <fullName evidence="3">Solute-binding protein family 3/N-terminal domain-containing protein</fullName>
    </recommendedName>
</protein>
<accession>A0A2V4L1L4</accession>
<reference evidence="4 5" key="1">
    <citation type="submission" date="2018-06" db="EMBL/GenBank/DDBJ databases">
        <title>Pseudomonas diversity within urban Lake Michigan freshwaters.</title>
        <authorList>
            <person name="Batrich M."/>
            <person name="Hatzopoulos T."/>
            <person name="Putonti C."/>
        </authorList>
    </citation>
    <scope>NUCLEOTIDE SEQUENCE [LARGE SCALE GENOMIC DNA]</scope>
    <source>
        <strain evidence="4 5">MB-090714</strain>
    </source>
</reference>
<evidence type="ECO:0000313" key="5">
    <source>
        <dbReference type="Proteomes" id="UP000248146"/>
    </source>
</evidence>
<dbReference type="InterPro" id="IPR001638">
    <property type="entry name" value="Solute-binding_3/MltF_N"/>
</dbReference>
<comment type="caution">
    <text evidence="4">The sequence shown here is derived from an EMBL/GenBank/DDBJ whole genome shotgun (WGS) entry which is preliminary data.</text>
</comment>
<dbReference type="SUPFAM" id="SSF53850">
    <property type="entry name" value="Periplasmic binding protein-like II"/>
    <property type="match status" value="1"/>
</dbReference>
<dbReference type="PANTHER" id="PTHR35936:SF25">
    <property type="entry name" value="ABC TRANSPORTER SUBSTRATE-BINDING PROTEIN"/>
    <property type="match status" value="1"/>
</dbReference>
<evidence type="ECO:0000256" key="2">
    <source>
        <dbReference type="ARBA" id="ARBA00022729"/>
    </source>
</evidence>
<dbReference type="Gene3D" id="3.40.190.10">
    <property type="entry name" value="Periplasmic binding protein-like II"/>
    <property type="match status" value="2"/>
</dbReference>
<gene>
    <name evidence="4" type="ORF">DMO17_11945</name>
</gene>
<dbReference type="OrthoDB" id="5455619at2"/>
<dbReference type="EMBL" id="QJRX01000006">
    <property type="protein sequence ID" value="PYC23362.1"/>
    <property type="molecule type" value="Genomic_DNA"/>
</dbReference>
<keyword evidence="2" id="KW-0732">Signal</keyword>
<organism evidence="4 5">
    <name type="scientific">Aquipseudomonas alcaligenes</name>
    <name type="common">Pseudomonas alcaligenes</name>
    <dbReference type="NCBI Taxonomy" id="43263"/>
    <lineage>
        <taxon>Bacteria</taxon>
        <taxon>Pseudomonadati</taxon>
        <taxon>Pseudomonadota</taxon>
        <taxon>Gammaproteobacteria</taxon>
        <taxon>Pseudomonadales</taxon>
        <taxon>Pseudomonadaceae</taxon>
        <taxon>Aquipseudomonas</taxon>
    </lineage>
</organism>
<feature type="domain" description="Solute-binding protein family 3/N-terminal" evidence="3">
    <location>
        <begin position="78"/>
        <end position="302"/>
    </location>
</feature>
<dbReference type="PANTHER" id="PTHR35936">
    <property type="entry name" value="MEMBRANE-BOUND LYTIC MUREIN TRANSGLYCOSYLASE F"/>
    <property type="match status" value="1"/>
</dbReference>
<evidence type="ECO:0000313" key="4">
    <source>
        <dbReference type="EMBL" id="PYC23362.1"/>
    </source>
</evidence>
<dbReference type="Pfam" id="PF00497">
    <property type="entry name" value="SBP_bac_3"/>
    <property type="match status" value="1"/>
</dbReference>
<evidence type="ECO:0000259" key="3">
    <source>
        <dbReference type="SMART" id="SM00062"/>
    </source>
</evidence>
<name>A0A2V4L1L4_AQUAC</name>
<dbReference type="AlphaFoldDB" id="A0A2V4L1L4"/>
<dbReference type="Proteomes" id="UP000248146">
    <property type="component" value="Unassembled WGS sequence"/>
</dbReference>